<dbReference type="GO" id="GO:0051598">
    <property type="term" value="P:meiotic recombination checkpoint signaling"/>
    <property type="evidence" value="ECO:0007669"/>
    <property type="project" value="TreeGrafter"/>
</dbReference>
<dbReference type="Pfam" id="PF02301">
    <property type="entry name" value="HORMA"/>
    <property type="match status" value="1"/>
</dbReference>
<evidence type="ECO:0000256" key="2">
    <source>
        <dbReference type="ARBA" id="ARBA00004286"/>
    </source>
</evidence>
<keyword evidence="4" id="KW-0479">Metal-binding</keyword>
<dbReference type="PROSITE" id="PS50815">
    <property type="entry name" value="HORMA"/>
    <property type="match status" value="1"/>
</dbReference>
<dbReference type="InterPro" id="IPR003511">
    <property type="entry name" value="HORMA_dom"/>
</dbReference>
<dbReference type="SMART" id="SM00249">
    <property type="entry name" value="PHD"/>
    <property type="match status" value="1"/>
</dbReference>
<dbReference type="Proteomes" id="UP000053477">
    <property type="component" value="Unassembled WGS sequence"/>
</dbReference>
<dbReference type="GO" id="GO:0005694">
    <property type="term" value="C:chromosome"/>
    <property type="evidence" value="ECO:0007669"/>
    <property type="project" value="UniProtKB-SubCell"/>
</dbReference>
<keyword evidence="12" id="KW-1185">Reference proteome</keyword>
<evidence type="ECO:0000256" key="4">
    <source>
        <dbReference type="ARBA" id="ARBA00022723"/>
    </source>
</evidence>
<dbReference type="InterPro" id="IPR019787">
    <property type="entry name" value="Znf_PHD-finger"/>
</dbReference>
<dbReference type="OrthoDB" id="1928087at2759"/>
<dbReference type="PROSITE" id="PS01359">
    <property type="entry name" value="ZF_PHD_1"/>
    <property type="match status" value="1"/>
</dbReference>
<dbReference type="InterPro" id="IPR001965">
    <property type="entry name" value="Znf_PHD"/>
</dbReference>
<feature type="domain" description="HORMA" evidence="10">
    <location>
        <begin position="17"/>
        <end position="271"/>
    </location>
</feature>
<dbReference type="InParanoid" id="A0A0H2S4P0"/>
<gene>
    <name evidence="11" type="ORF">SCHPADRAFT_992985</name>
</gene>
<evidence type="ECO:0000256" key="9">
    <source>
        <dbReference type="SAM" id="MobiDB-lite"/>
    </source>
</evidence>
<dbReference type="AlphaFoldDB" id="A0A0H2S4P0"/>
<feature type="region of interest" description="Disordered" evidence="9">
    <location>
        <begin position="381"/>
        <end position="408"/>
    </location>
</feature>
<proteinExistence type="predicted"/>
<evidence type="ECO:0000256" key="3">
    <source>
        <dbReference type="ARBA" id="ARBA00022454"/>
    </source>
</evidence>
<accession>A0A0H2S4P0</accession>
<sequence>MQAQARRQQVQNTISAQQSLTVVKTLLTASFGCIAFLRNLLPESNFAEASLTSGDRNPSNVPSSQLSTSEGASVSKVHFKKVVRGVSTEADKLLNYLEEGVFHAIEQQHLKSCIIAIYLDSDDPNNIIEAYTYNFTYYTLPGTTTTVPIMTLDNQLSNLSLGTKGRGDPVARATLEGKAPTLGDVKQSLRNMVRNVIMITQTMDPLPRHRFATFKLIYNEDAPPDYEPPHFRPGDPEKDRFVFYTHDKHEKPDKFSVGSLKTPHHGIDLQIKSVVKYIPNGEDDNVQFTGVVDGATQGTAKKKGMDVNARSRQVELQRKDAEERTVVWDMDDDRWSDRDAEGSPDPDFVDDSGIGMHEIPIATESQPRRPDDMDMDNSAQFYGRKEHPPSRVGNLKNAKDRRGAAGSLQPTQLLEPTQAISPGSSMVLDTNESYAQEQSGISALSKGVDTQLMINMMERQSGPYSFDGTHEILDLETQPVDAMSYDEMTTVVAKKSDQLARTSKSNEDDADCACGFPEADDLVFCDGCSKWYHLWCMGFHSDQDMSLPSSYICWPCRLQALPTFELMREDYPAILFRLEEVARFRRAIKFAEVHNPESLKTFRTLVGGNANLAEQLWKQLEQEGFIEEVVIETDALGLVESRSRQTRSKKKVQSTRETKYAFVQSIKKKPIYQEYFSPEDDEVEKDLLEISGAEKKIKKKTRRAERKERHDATEDVSKFFESLETGPTPHLNAQRVGDAEHPEIDMDSQTQDETQYPLALTGNANSAAELKKRSLSHETVRNSKKMKISVGEGVDLED</sequence>
<feature type="region of interest" description="Disordered" evidence="9">
    <location>
        <begin position="769"/>
        <end position="798"/>
    </location>
</feature>
<keyword evidence="11" id="KW-0238">DNA-binding</keyword>
<keyword evidence="8" id="KW-0469">Meiosis</keyword>
<dbReference type="Gene3D" id="3.30.40.10">
    <property type="entry name" value="Zinc/RING finger domain, C3HC4 (zinc finger)"/>
    <property type="match status" value="1"/>
</dbReference>
<evidence type="ECO:0000313" key="12">
    <source>
        <dbReference type="Proteomes" id="UP000053477"/>
    </source>
</evidence>
<dbReference type="Gene3D" id="3.30.900.10">
    <property type="entry name" value="HORMA domain"/>
    <property type="match status" value="1"/>
</dbReference>
<dbReference type="InterPro" id="IPR036570">
    <property type="entry name" value="HORMA_dom_sf"/>
</dbReference>
<dbReference type="EMBL" id="KQ085888">
    <property type="protein sequence ID" value="KLO19215.1"/>
    <property type="molecule type" value="Genomic_DNA"/>
</dbReference>
<dbReference type="SUPFAM" id="SSF56019">
    <property type="entry name" value="The spindle assembly checkpoint protein mad2"/>
    <property type="match status" value="1"/>
</dbReference>
<comment type="subcellular location">
    <subcellularLocation>
        <location evidence="2">Chromosome</location>
    </subcellularLocation>
    <subcellularLocation>
        <location evidence="1">Nucleus</location>
    </subcellularLocation>
</comment>
<dbReference type="GO" id="GO:0003677">
    <property type="term" value="F:DNA binding"/>
    <property type="evidence" value="ECO:0007669"/>
    <property type="project" value="UniProtKB-KW"/>
</dbReference>
<dbReference type="SUPFAM" id="SSF57903">
    <property type="entry name" value="FYVE/PHD zinc finger"/>
    <property type="match status" value="1"/>
</dbReference>
<organism evidence="11 12">
    <name type="scientific">Schizopora paradoxa</name>
    <dbReference type="NCBI Taxonomy" id="27342"/>
    <lineage>
        <taxon>Eukaryota</taxon>
        <taxon>Fungi</taxon>
        <taxon>Dikarya</taxon>
        <taxon>Basidiomycota</taxon>
        <taxon>Agaricomycotina</taxon>
        <taxon>Agaricomycetes</taxon>
        <taxon>Hymenochaetales</taxon>
        <taxon>Schizoporaceae</taxon>
        <taxon>Schizopora</taxon>
    </lineage>
</organism>
<dbReference type="GO" id="GO:0008270">
    <property type="term" value="F:zinc ion binding"/>
    <property type="evidence" value="ECO:0007669"/>
    <property type="project" value="UniProtKB-KW"/>
</dbReference>
<dbReference type="PANTHER" id="PTHR48225:SF7">
    <property type="entry name" value="MEIOSIS-SPECIFIC PROTEIN HOP1"/>
    <property type="match status" value="1"/>
</dbReference>
<feature type="compositionally biased region" description="Basic and acidic residues" evidence="9">
    <location>
        <begin position="769"/>
        <end position="781"/>
    </location>
</feature>
<evidence type="ECO:0000256" key="8">
    <source>
        <dbReference type="ARBA" id="ARBA00023254"/>
    </source>
</evidence>
<keyword evidence="6" id="KW-0862">Zinc</keyword>
<evidence type="ECO:0000256" key="6">
    <source>
        <dbReference type="ARBA" id="ARBA00022833"/>
    </source>
</evidence>
<evidence type="ECO:0000256" key="1">
    <source>
        <dbReference type="ARBA" id="ARBA00004123"/>
    </source>
</evidence>
<dbReference type="InterPro" id="IPR013083">
    <property type="entry name" value="Znf_RING/FYVE/PHD"/>
</dbReference>
<protein>
    <submittedName>
        <fullName evidence="11">DNA-binding protein</fullName>
    </submittedName>
</protein>
<keyword evidence="7" id="KW-0539">Nucleus</keyword>
<feature type="region of interest" description="Disordered" evidence="9">
    <location>
        <begin position="333"/>
        <end position="354"/>
    </location>
</feature>
<keyword evidence="3" id="KW-0158">Chromosome</keyword>
<name>A0A0H2S4P0_9AGAM</name>
<evidence type="ECO:0000256" key="5">
    <source>
        <dbReference type="ARBA" id="ARBA00022771"/>
    </source>
</evidence>
<reference evidence="11 12" key="1">
    <citation type="submission" date="2015-04" db="EMBL/GenBank/DDBJ databases">
        <title>Complete genome sequence of Schizopora paradoxa KUC8140, a cosmopolitan wood degrader in East Asia.</title>
        <authorList>
            <consortium name="DOE Joint Genome Institute"/>
            <person name="Min B."/>
            <person name="Park H."/>
            <person name="Jang Y."/>
            <person name="Kim J.-J."/>
            <person name="Kim K.H."/>
            <person name="Pangilinan J."/>
            <person name="Lipzen A."/>
            <person name="Riley R."/>
            <person name="Grigoriev I.V."/>
            <person name="Spatafora J.W."/>
            <person name="Choi I.-G."/>
        </authorList>
    </citation>
    <scope>NUCLEOTIDE SEQUENCE [LARGE SCALE GENOMIC DNA]</scope>
    <source>
        <strain evidence="11 12">KUC8140</strain>
    </source>
</reference>
<dbReference type="PANTHER" id="PTHR48225">
    <property type="entry name" value="HORMA DOMAIN-CONTAINING PROTEIN 1"/>
    <property type="match status" value="1"/>
</dbReference>
<evidence type="ECO:0000259" key="10">
    <source>
        <dbReference type="PROSITE" id="PS50815"/>
    </source>
</evidence>
<evidence type="ECO:0000256" key="7">
    <source>
        <dbReference type="ARBA" id="ARBA00023242"/>
    </source>
</evidence>
<evidence type="ECO:0000313" key="11">
    <source>
        <dbReference type="EMBL" id="KLO19215.1"/>
    </source>
</evidence>
<dbReference type="InterPro" id="IPR051294">
    <property type="entry name" value="HORMA_MeioticProgression"/>
</dbReference>
<dbReference type="GO" id="GO:0007130">
    <property type="term" value="P:synaptonemal complex assembly"/>
    <property type="evidence" value="ECO:0007669"/>
    <property type="project" value="TreeGrafter"/>
</dbReference>
<dbReference type="Pfam" id="PF00628">
    <property type="entry name" value="PHD"/>
    <property type="match status" value="1"/>
</dbReference>
<dbReference type="GO" id="GO:0005634">
    <property type="term" value="C:nucleus"/>
    <property type="evidence" value="ECO:0007669"/>
    <property type="project" value="UniProtKB-SubCell"/>
</dbReference>
<dbReference type="STRING" id="27342.A0A0H2S4P0"/>
<dbReference type="InterPro" id="IPR011011">
    <property type="entry name" value="Znf_FYVE_PHD"/>
</dbReference>
<dbReference type="InterPro" id="IPR019786">
    <property type="entry name" value="Zinc_finger_PHD-type_CS"/>
</dbReference>
<keyword evidence="5" id="KW-0863">Zinc-finger</keyword>